<dbReference type="GO" id="GO:1902742">
    <property type="term" value="P:apoptotic process involved in development"/>
    <property type="evidence" value="ECO:0007669"/>
    <property type="project" value="TreeGrafter"/>
</dbReference>
<dbReference type="GO" id="GO:0043652">
    <property type="term" value="P:engulfment of apoptotic cell"/>
    <property type="evidence" value="ECO:0007669"/>
    <property type="project" value="TreeGrafter"/>
</dbReference>
<protein>
    <recommendedName>
        <fullName evidence="7">XK-related protein</fullName>
    </recommendedName>
</protein>
<keyword evidence="3" id="KW-1003">Cell membrane</keyword>
<keyword evidence="6 7" id="KW-0472">Membrane</keyword>
<evidence type="ECO:0000256" key="1">
    <source>
        <dbReference type="ARBA" id="ARBA00004651"/>
    </source>
</evidence>
<evidence type="ECO:0000256" key="4">
    <source>
        <dbReference type="ARBA" id="ARBA00022692"/>
    </source>
</evidence>
<dbReference type="InterPro" id="IPR050895">
    <property type="entry name" value="XK-related_scramblase"/>
</dbReference>
<evidence type="ECO:0000256" key="7">
    <source>
        <dbReference type="RuleBase" id="RU910716"/>
    </source>
</evidence>
<feature type="transmembrane region" description="Helical" evidence="7">
    <location>
        <begin position="345"/>
        <end position="367"/>
    </location>
</feature>
<dbReference type="EMBL" id="CAJPEV010002574">
    <property type="protein sequence ID" value="CAG0897360.1"/>
    <property type="molecule type" value="Genomic_DNA"/>
</dbReference>
<reference evidence="8" key="1">
    <citation type="submission" date="2020-11" db="EMBL/GenBank/DDBJ databases">
        <authorList>
            <person name="Tran Van P."/>
        </authorList>
    </citation>
    <scope>NUCLEOTIDE SEQUENCE</scope>
</reference>
<dbReference type="InterPro" id="IPR018629">
    <property type="entry name" value="XK-rel"/>
</dbReference>
<feature type="transmembrane region" description="Helical" evidence="7">
    <location>
        <begin position="289"/>
        <end position="306"/>
    </location>
</feature>
<keyword evidence="4 7" id="KW-0812">Transmembrane</keyword>
<evidence type="ECO:0000256" key="6">
    <source>
        <dbReference type="ARBA" id="ARBA00023136"/>
    </source>
</evidence>
<evidence type="ECO:0000313" key="9">
    <source>
        <dbReference type="Proteomes" id="UP000677054"/>
    </source>
</evidence>
<dbReference type="GO" id="GO:0005886">
    <property type="term" value="C:plasma membrane"/>
    <property type="evidence" value="ECO:0007669"/>
    <property type="project" value="UniProtKB-SubCell"/>
</dbReference>
<dbReference type="AlphaFoldDB" id="A0A7R9A9N5"/>
<dbReference type="PANTHER" id="PTHR16024">
    <property type="entry name" value="XK-RELATED PROTEIN"/>
    <property type="match status" value="1"/>
</dbReference>
<proteinExistence type="inferred from homology"/>
<dbReference type="EMBL" id="LR902091">
    <property type="protein sequence ID" value="CAD7249951.1"/>
    <property type="molecule type" value="Genomic_DNA"/>
</dbReference>
<comment type="similarity">
    <text evidence="2 7">Belongs to the XK family.</text>
</comment>
<accession>A0A7R9A9N5</accession>
<feature type="transmembrane region" description="Helical" evidence="7">
    <location>
        <begin position="181"/>
        <end position="202"/>
    </location>
</feature>
<organism evidence="8">
    <name type="scientific">Darwinula stevensoni</name>
    <dbReference type="NCBI Taxonomy" id="69355"/>
    <lineage>
        <taxon>Eukaryota</taxon>
        <taxon>Metazoa</taxon>
        <taxon>Ecdysozoa</taxon>
        <taxon>Arthropoda</taxon>
        <taxon>Crustacea</taxon>
        <taxon>Oligostraca</taxon>
        <taxon>Ostracoda</taxon>
        <taxon>Podocopa</taxon>
        <taxon>Podocopida</taxon>
        <taxon>Darwinulocopina</taxon>
        <taxon>Darwinuloidea</taxon>
        <taxon>Darwinulidae</taxon>
        <taxon>Darwinula</taxon>
    </lineage>
</organism>
<dbReference type="GO" id="GO:0070782">
    <property type="term" value="P:phosphatidylserine exposure on apoptotic cell surface"/>
    <property type="evidence" value="ECO:0007669"/>
    <property type="project" value="TreeGrafter"/>
</dbReference>
<gene>
    <name evidence="8" type="ORF">DSTB1V02_LOCUS9736</name>
</gene>
<evidence type="ECO:0000256" key="3">
    <source>
        <dbReference type="ARBA" id="ARBA00022475"/>
    </source>
</evidence>
<dbReference type="OrthoDB" id="6136301at2759"/>
<feature type="transmembrane region" description="Helical" evidence="7">
    <location>
        <begin position="236"/>
        <end position="253"/>
    </location>
</feature>
<name>A0A7R9A9N5_9CRUS</name>
<dbReference type="PANTHER" id="PTHR16024:SF6">
    <property type="entry name" value="XK-RELATED PROTEIN"/>
    <property type="match status" value="1"/>
</dbReference>
<evidence type="ECO:0000256" key="5">
    <source>
        <dbReference type="ARBA" id="ARBA00022989"/>
    </source>
</evidence>
<feature type="transmembrane region" description="Helical" evidence="7">
    <location>
        <begin position="312"/>
        <end position="333"/>
    </location>
</feature>
<feature type="transmembrane region" description="Helical" evidence="7">
    <location>
        <begin position="259"/>
        <end position="277"/>
    </location>
</feature>
<feature type="transmembrane region" description="Helical" evidence="7">
    <location>
        <begin position="50"/>
        <end position="71"/>
    </location>
</feature>
<sequence length="390" mass="45925">MKTEAGESRELLGREHLGSLLARLRHRPVSCRRREQHKAALYRYYVDKEYFFFGMTIGIVIFAWLFAFAVDMLMFLADMKDMHYLSRFPLEWLVRILFDLLMMAPLLRYFYTLQDICQYWCSGCTTTWGKIHRKHTDYQREMASFLLLVETYIESSPQMVLQFYIIVHDGATFAGNPLTFAAQWLSIVTSLLGVASATYSYYSNSAKYRIKKVGDGGTEIDSDWTILELDFFWDKFLLFFWHLAARVLALGLFATTFSWWVFVIVGIHMSIVAPWAILKEMKSSRLRKFIKIFFVSFIFVFQYRIAGWDWEPFTLMYVLMAVENVAMLTIWSFNVVDVWLCYKILICLLDLLFFIIGIVSMNIQIFLTFHGDEMINLPPEMREEDMSECA</sequence>
<comment type="subcellular location">
    <subcellularLocation>
        <location evidence="1">Cell membrane</location>
        <topology evidence="1">Multi-pass membrane protein</topology>
    </subcellularLocation>
    <subcellularLocation>
        <location evidence="7">Membrane</location>
        <topology evidence="7">Multi-pass membrane protein</topology>
    </subcellularLocation>
</comment>
<evidence type="ECO:0000256" key="2">
    <source>
        <dbReference type="ARBA" id="ARBA00008789"/>
    </source>
</evidence>
<feature type="transmembrane region" description="Helical" evidence="7">
    <location>
        <begin position="92"/>
        <end position="111"/>
    </location>
</feature>
<dbReference type="Proteomes" id="UP000677054">
    <property type="component" value="Unassembled WGS sequence"/>
</dbReference>
<dbReference type="Pfam" id="PF09815">
    <property type="entry name" value="XK-related"/>
    <property type="match status" value="1"/>
</dbReference>
<keyword evidence="9" id="KW-1185">Reference proteome</keyword>
<keyword evidence="5 7" id="KW-1133">Transmembrane helix</keyword>
<evidence type="ECO:0000313" key="8">
    <source>
        <dbReference type="EMBL" id="CAD7249951.1"/>
    </source>
</evidence>